<dbReference type="Proteomes" id="UP000321947">
    <property type="component" value="Unassembled WGS sequence"/>
</dbReference>
<protein>
    <recommendedName>
        <fullName evidence="7">Ty3-gypsy retrotransposon protein</fullName>
    </recommendedName>
</protein>
<dbReference type="EMBL" id="SSTE01000742">
    <property type="protein sequence ID" value="KAA0066896.1"/>
    <property type="molecule type" value="Genomic_DNA"/>
</dbReference>
<name>A0A5A7VKE9_CUCMM</name>
<dbReference type="Proteomes" id="UP000321393">
    <property type="component" value="Unassembled WGS sequence"/>
</dbReference>
<sequence>MVGNKTLGSTTEVTKDNNPAKDIRTIHSVGPMLEQAQINLMTHNAEDASSTIAEMEFKRLAKKGQEKMEKVRTRLLKIKDEVCTASTLHRVIAIHKNKARLKCLKTKQAGQIEVKVVDDKDEEEESEEDNVPLKCKRQGEEEALGSKKAKTSKAKDSKDTLPHASTTCPKKKKPTTTFSPIKSKFSKAKTSQTLSSPEESNQKIFQDTICDPTMFIDDVFKESEEVTLSDVVSPKGQVLDEVVTDPLQEGNQQNAKMKEAVREDELEVDEDYTLKVDNANTYSLTQIEGLRAKMNEVKMQNQELKTSALRHLHAAICSIKPLLRSLSRFQGPLRDLI</sequence>
<evidence type="ECO:0000313" key="4">
    <source>
        <dbReference type="EMBL" id="TYK27232.1"/>
    </source>
</evidence>
<evidence type="ECO:0000256" key="1">
    <source>
        <dbReference type="SAM" id="Coils"/>
    </source>
</evidence>
<reference evidence="5 6" key="1">
    <citation type="submission" date="2019-08" db="EMBL/GenBank/DDBJ databases">
        <title>Draft genome sequences of two oriental melons (Cucumis melo L. var makuwa).</title>
        <authorList>
            <person name="Kwon S.-Y."/>
        </authorList>
    </citation>
    <scope>NUCLEOTIDE SEQUENCE [LARGE SCALE GENOMIC DNA]</scope>
    <source>
        <strain evidence="6">cv. Chang Bougi</strain>
        <strain evidence="5">cv. SW 3</strain>
        <tissue evidence="3">Leaf</tissue>
    </source>
</reference>
<evidence type="ECO:0000313" key="6">
    <source>
        <dbReference type="Proteomes" id="UP000321947"/>
    </source>
</evidence>
<evidence type="ECO:0000256" key="2">
    <source>
        <dbReference type="SAM" id="MobiDB-lite"/>
    </source>
</evidence>
<comment type="caution">
    <text evidence="3">The sequence shown here is derived from an EMBL/GenBank/DDBJ whole genome shotgun (WGS) entry which is preliminary data.</text>
</comment>
<evidence type="ECO:0000313" key="3">
    <source>
        <dbReference type="EMBL" id="KAA0066896.1"/>
    </source>
</evidence>
<dbReference type="AlphaFoldDB" id="A0A5A7VKE9"/>
<feature type="region of interest" description="Disordered" evidence="2">
    <location>
        <begin position="118"/>
        <end position="200"/>
    </location>
</feature>
<accession>A0A5A7VKE9</accession>
<feature type="compositionally biased region" description="Acidic residues" evidence="2">
    <location>
        <begin position="119"/>
        <end position="130"/>
    </location>
</feature>
<keyword evidence="1" id="KW-0175">Coiled coil</keyword>
<feature type="coiled-coil region" evidence="1">
    <location>
        <begin position="247"/>
        <end position="307"/>
    </location>
</feature>
<evidence type="ECO:0008006" key="7">
    <source>
        <dbReference type="Google" id="ProtNLM"/>
    </source>
</evidence>
<feature type="compositionally biased region" description="Polar residues" evidence="2">
    <location>
        <begin position="188"/>
        <end position="200"/>
    </location>
</feature>
<organism evidence="3 5">
    <name type="scientific">Cucumis melo var. makuwa</name>
    <name type="common">Oriental melon</name>
    <dbReference type="NCBI Taxonomy" id="1194695"/>
    <lineage>
        <taxon>Eukaryota</taxon>
        <taxon>Viridiplantae</taxon>
        <taxon>Streptophyta</taxon>
        <taxon>Embryophyta</taxon>
        <taxon>Tracheophyta</taxon>
        <taxon>Spermatophyta</taxon>
        <taxon>Magnoliopsida</taxon>
        <taxon>eudicotyledons</taxon>
        <taxon>Gunneridae</taxon>
        <taxon>Pentapetalae</taxon>
        <taxon>rosids</taxon>
        <taxon>fabids</taxon>
        <taxon>Cucurbitales</taxon>
        <taxon>Cucurbitaceae</taxon>
        <taxon>Benincaseae</taxon>
        <taxon>Cucumis</taxon>
    </lineage>
</organism>
<dbReference type="EMBL" id="SSTD01002896">
    <property type="protein sequence ID" value="TYK27232.1"/>
    <property type="molecule type" value="Genomic_DNA"/>
</dbReference>
<evidence type="ECO:0000313" key="5">
    <source>
        <dbReference type="Proteomes" id="UP000321393"/>
    </source>
</evidence>
<gene>
    <name evidence="4" type="ORF">E5676_scaffold236G001180</name>
    <name evidence="3" type="ORF">E6C27_scaffold550G00090</name>
</gene>
<proteinExistence type="predicted"/>